<sequence>MRELLRQYAPDGPTGRKASKARYPVFARPELSAIHTHYEAYRLCKIEEKPAFQAYRELELTGVPNDIDDNDDGVWRHEAGKVVDKHLRVAKRLIKYVGYGLFPVLTQKNEFEARELLIARGELRD</sequence>
<evidence type="ECO:0000313" key="2">
    <source>
        <dbReference type="Proteomes" id="UP000634139"/>
    </source>
</evidence>
<organism evidence="1 2">
    <name type="scientific">Novosphingobium arvoryzae</name>
    <dbReference type="NCBI Taxonomy" id="1256514"/>
    <lineage>
        <taxon>Bacteria</taxon>
        <taxon>Pseudomonadati</taxon>
        <taxon>Pseudomonadota</taxon>
        <taxon>Alphaproteobacteria</taxon>
        <taxon>Sphingomonadales</taxon>
        <taxon>Sphingomonadaceae</taxon>
        <taxon>Novosphingobium</taxon>
    </lineage>
</organism>
<keyword evidence="2" id="KW-1185">Reference proteome</keyword>
<comment type="caution">
    <text evidence="1">The sequence shown here is derived from an EMBL/GenBank/DDBJ whole genome shotgun (WGS) entry which is preliminary data.</text>
</comment>
<name>A0A918RB54_9SPHN</name>
<reference evidence="1" key="1">
    <citation type="journal article" date="2014" name="Int. J. Syst. Evol. Microbiol.">
        <title>Complete genome sequence of Corynebacterium casei LMG S-19264T (=DSM 44701T), isolated from a smear-ripened cheese.</title>
        <authorList>
            <consortium name="US DOE Joint Genome Institute (JGI-PGF)"/>
            <person name="Walter F."/>
            <person name="Albersmeier A."/>
            <person name="Kalinowski J."/>
            <person name="Ruckert C."/>
        </authorList>
    </citation>
    <scope>NUCLEOTIDE SEQUENCE</scope>
    <source>
        <strain evidence="1">KCTC 32422</strain>
    </source>
</reference>
<evidence type="ECO:0000313" key="1">
    <source>
        <dbReference type="EMBL" id="GGZ90440.1"/>
    </source>
</evidence>
<gene>
    <name evidence="1" type="ORF">GCM10011617_06710</name>
</gene>
<dbReference type="EMBL" id="BMZD01000002">
    <property type="protein sequence ID" value="GGZ90440.1"/>
    <property type="molecule type" value="Genomic_DNA"/>
</dbReference>
<dbReference type="Proteomes" id="UP000634139">
    <property type="component" value="Unassembled WGS sequence"/>
</dbReference>
<reference evidence="1" key="2">
    <citation type="submission" date="2020-09" db="EMBL/GenBank/DDBJ databases">
        <authorList>
            <person name="Sun Q."/>
            <person name="Kim S."/>
        </authorList>
    </citation>
    <scope>NUCLEOTIDE SEQUENCE</scope>
    <source>
        <strain evidence="1">KCTC 32422</strain>
    </source>
</reference>
<proteinExistence type="predicted"/>
<dbReference type="AlphaFoldDB" id="A0A918RB54"/>
<protein>
    <submittedName>
        <fullName evidence="1">Uncharacterized protein</fullName>
    </submittedName>
</protein>
<accession>A0A918RB54</accession>